<dbReference type="KEGG" id="bkw:BkAM31D_12835"/>
<protein>
    <submittedName>
        <fullName evidence="1">Uncharacterized protein</fullName>
    </submittedName>
</protein>
<reference evidence="1 2" key="1">
    <citation type="submission" date="2017-04" db="EMBL/GenBank/DDBJ databases">
        <title>Bacillus krulwichiae AM31D Genome sequencing and assembly.</title>
        <authorList>
            <person name="Krulwich T.A."/>
            <person name="Anastor L."/>
            <person name="Ehrlich R."/>
            <person name="Ehrlich G.D."/>
            <person name="Janto B."/>
        </authorList>
    </citation>
    <scope>NUCLEOTIDE SEQUENCE [LARGE SCALE GENOMIC DNA]</scope>
    <source>
        <strain evidence="1 2">AM31D</strain>
    </source>
</reference>
<evidence type="ECO:0000313" key="2">
    <source>
        <dbReference type="Proteomes" id="UP000193006"/>
    </source>
</evidence>
<gene>
    <name evidence="1" type="ORF">BkAM31D_12835</name>
</gene>
<sequence>MQIREIVEKINSLKGDLTYWEALLHEVQNDCQHDYVKVDYYKTCLKCQKTESLYY</sequence>
<dbReference type="AlphaFoldDB" id="A0A1X9MJ62"/>
<organism evidence="1 2">
    <name type="scientific">Halalkalibacter krulwichiae</name>
    <dbReference type="NCBI Taxonomy" id="199441"/>
    <lineage>
        <taxon>Bacteria</taxon>
        <taxon>Bacillati</taxon>
        <taxon>Bacillota</taxon>
        <taxon>Bacilli</taxon>
        <taxon>Bacillales</taxon>
        <taxon>Bacillaceae</taxon>
        <taxon>Halalkalibacter</taxon>
    </lineage>
</organism>
<name>A0A1X9MJ62_9BACI</name>
<evidence type="ECO:0000313" key="1">
    <source>
        <dbReference type="EMBL" id="ARK30642.1"/>
    </source>
</evidence>
<proteinExistence type="predicted"/>
<keyword evidence="2" id="KW-1185">Reference proteome</keyword>
<accession>A0A1X9MJ62</accession>
<dbReference type="RefSeq" id="WP_157076728.1">
    <property type="nucleotide sequence ID" value="NZ_CP020814.1"/>
</dbReference>
<dbReference type="Proteomes" id="UP000193006">
    <property type="component" value="Chromosome"/>
</dbReference>
<dbReference type="EMBL" id="CP020814">
    <property type="protein sequence ID" value="ARK30642.1"/>
    <property type="molecule type" value="Genomic_DNA"/>
</dbReference>